<evidence type="ECO:0000259" key="2">
    <source>
        <dbReference type="PROSITE" id="PS51707"/>
    </source>
</evidence>
<dbReference type="OrthoDB" id="9805588at2"/>
<proteinExistence type="predicted"/>
<dbReference type="STRING" id="311180.SAMN04488050_10646"/>
<dbReference type="SUPFAM" id="SSF55154">
    <property type="entry name" value="CYTH-like phosphatases"/>
    <property type="match status" value="1"/>
</dbReference>
<evidence type="ECO:0000313" key="4">
    <source>
        <dbReference type="Proteomes" id="UP000199392"/>
    </source>
</evidence>
<name>A0A1I6TFZ6_9RHOB</name>
<dbReference type="PROSITE" id="PS51707">
    <property type="entry name" value="CYTH"/>
    <property type="match status" value="1"/>
</dbReference>
<dbReference type="PANTHER" id="PTHR40114:SF1">
    <property type="entry name" value="SLR0698 PROTEIN"/>
    <property type="match status" value="1"/>
</dbReference>
<dbReference type="Pfam" id="PF01928">
    <property type="entry name" value="CYTH"/>
    <property type="match status" value="1"/>
</dbReference>
<feature type="domain" description="CYTH" evidence="2">
    <location>
        <begin position="4"/>
        <end position="152"/>
    </location>
</feature>
<dbReference type="InterPro" id="IPR033469">
    <property type="entry name" value="CYTH-like_dom_sf"/>
</dbReference>
<dbReference type="Gene3D" id="2.40.320.10">
    <property type="entry name" value="Hypothetical Protein Pfu-838710-001"/>
    <property type="match status" value="1"/>
</dbReference>
<protein>
    <submittedName>
        <fullName evidence="3">CYTH domain-containing protein</fullName>
    </submittedName>
</protein>
<dbReference type="PIRSF" id="PIRSF016487">
    <property type="entry name" value="CYTH_UCP016487"/>
    <property type="match status" value="1"/>
</dbReference>
<feature type="active site" description="Proton acceptor" evidence="1">
    <location>
        <position position="31"/>
    </location>
</feature>
<organism evidence="3 4">
    <name type="scientific">Alloyangia pacifica</name>
    <dbReference type="NCBI Taxonomy" id="311180"/>
    <lineage>
        <taxon>Bacteria</taxon>
        <taxon>Pseudomonadati</taxon>
        <taxon>Pseudomonadota</taxon>
        <taxon>Alphaproteobacteria</taxon>
        <taxon>Rhodobacterales</taxon>
        <taxon>Roseobacteraceae</taxon>
        <taxon>Alloyangia</taxon>
    </lineage>
</organism>
<gene>
    <name evidence="3" type="ORF">SAMN04488050_10646</name>
</gene>
<keyword evidence="4" id="KW-1185">Reference proteome</keyword>
<dbReference type="CDD" id="cd07761">
    <property type="entry name" value="CYTH-like_CthTTM-like"/>
    <property type="match status" value="1"/>
</dbReference>
<dbReference type="EMBL" id="FOZW01000006">
    <property type="protein sequence ID" value="SFS88103.1"/>
    <property type="molecule type" value="Genomic_DNA"/>
</dbReference>
<reference evidence="4" key="1">
    <citation type="submission" date="2016-10" db="EMBL/GenBank/DDBJ databases">
        <authorList>
            <person name="Varghese N."/>
            <person name="Submissions S."/>
        </authorList>
    </citation>
    <scope>NUCLEOTIDE SEQUENCE [LARGE SCALE GENOMIC DNA]</scope>
    <source>
        <strain evidence="4">DSM 26894</strain>
    </source>
</reference>
<accession>A0A1I6TFZ6</accession>
<dbReference type="RefSeq" id="WP_092425379.1">
    <property type="nucleotide sequence ID" value="NZ_FNCL01000006.1"/>
</dbReference>
<sequence length="165" mass="18270">MSGGVEIERKFLVARLPVLEELKAKPVRQGYVTLEGDSVELRLREKGGAFFLTLKSEGGLQRMEREIEIGREQFDALWPATGGRVVEKTRYVGALADDVTFELDVFAGALAPLVLVEVEFDTVEAARAFTPPDWFGEDVTEDRRYRNRALADDGVPDQAANPGAQ</sequence>
<evidence type="ECO:0000256" key="1">
    <source>
        <dbReference type="PIRSR" id="PIRSR016487-1"/>
    </source>
</evidence>
<dbReference type="PANTHER" id="PTHR40114">
    <property type="entry name" value="SLR0698 PROTEIN"/>
    <property type="match status" value="1"/>
</dbReference>
<dbReference type="InterPro" id="IPR023577">
    <property type="entry name" value="CYTH_domain"/>
</dbReference>
<dbReference type="Proteomes" id="UP000199392">
    <property type="component" value="Unassembled WGS sequence"/>
</dbReference>
<dbReference type="AlphaFoldDB" id="A0A1I6TFZ6"/>
<evidence type="ECO:0000313" key="3">
    <source>
        <dbReference type="EMBL" id="SFS88103.1"/>
    </source>
</evidence>
<dbReference type="SMART" id="SM01118">
    <property type="entry name" value="CYTH"/>
    <property type="match status" value="1"/>
</dbReference>
<dbReference type="InterPro" id="IPR012042">
    <property type="entry name" value="NeuTTM/CthTTM-like"/>
</dbReference>